<dbReference type="GO" id="GO:0000160">
    <property type="term" value="P:phosphorelay signal transduction system"/>
    <property type="evidence" value="ECO:0007669"/>
    <property type="project" value="UniProtKB-KW"/>
</dbReference>
<dbReference type="InterPro" id="IPR001789">
    <property type="entry name" value="Sig_transdc_resp-reg_receiver"/>
</dbReference>
<dbReference type="PROSITE" id="PS50110">
    <property type="entry name" value="RESPONSE_REGULATORY"/>
    <property type="match status" value="1"/>
</dbReference>
<dbReference type="PANTHER" id="PTHR45339:SF1">
    <property type="entry name" value="HYBRID SIGNAL TRANSDUCTION HISTIDINE KINASE J"/>
    <property type="match status" value="1"/>
</dbReference>
<evidence type="ECO:0000313" key="6">
    <source>
        <dbReference type="EMBL" id="QQZ50758.1"/>
    </source>
</evidence>
<organism evidence="6">
    <name type="scientific">Phenylobacterium glaciei</name>
    <dbReference type="NCBI Taxonomy" id="2803784"/>
    <lineage>
        <taxon>Bacteria</taxon>
        <taxon>Pseudomonadati</taxon>
        <taxon>Pseudomonadota</taxon>
        <taxon>Alphaproteobacteria</taxon>
        <taxon>Caulobacterales</taxon>
        <taxon>Caulobacteraceae</taxon>
        <taxon>Phenylobacterium</taxon>
    </lineage>
</organism>
<gene>
    <name evidence="6" type="ORF">JKL49_05145</name>
</gene>
<sequence>MDEAARANFDLILMDMQMPVMDGLTAIRAIRRREGRERLRPRRSTPSPPTPCPSTPRPRQKPAPTATSPSPSPPMVCSAWWNRCGRRRPEPAWRPMRRGR</sequence>
<feature type="modified residue" description="4-aspartylphosphate" evidence="3">
    <location>
        <position position="15"/>
    </location>
</feature>
<dbReference type="AlphaFoldDB" id="A0A974P4Z9"/>
<evidence type="ECO:0000256" key="1">
    <source>
        <dbReference type="ARBA" id="ARBA00022553"/>
    </source>
</evidence>
<evidence type="ECO:0000259" key="5">
    <source>
        <dbReference type="PROSITE" id="PS50110"/>
    </source>
</evidence>
<name>A0A974P4Z9_9CAUL</name>
<proteinExistence type="predicted"/>
<feature type="compositionally biased region" description="Pro residues" evidence="4">
    <location>
        <begin position="46"/>
        <end position="56"/>
    </location>
</feature>
<evidence type="ECO:0000256" key="4">
    <source>
        <dbReference type="SAM" id="MobiDB-lite"/>
    </source>
</evidence>
<dbReference type="PANTHER" id="PTHR45339">
    <property type="entry name" value="HYBRID SIGNAL TRANSDUCTION HISTIDINE KINASE J"/>
    <property type="match status" value="1"/>
</dbReference>
<accession>A0A974P4Z9</accession>
<keyword evidence="2" id="KW-0902">Two-component regulatory system</keyword>
<feature type="region of interest" description="Disordered" evidence="4">
    <location>
        <begin position="32"/>
        <end position="76"/>
    </location>
</feature>
<reference evidence="6" key="1">
    <citation type="submission" date="2021-01" db="EMBL/GenBank/DDBJ databases">
        <title>Genome sequence of Phenylobacterium sp. 20VBR1 isolated from a valley glaceir, Ny-Alesund, Svalbard.</title>
        <authorList>
            <person name="Thomas F.A."/>
            <person name="Krishnan K.P."/>
            <person name="Sinha R.K."/>
        </authorList>
    </citation>
    <scope>NUCLEOTIDE SEQUENCE</scope>
    <source>
        <strain evidence="6">20VBR1</strain>
    </source>
</reference>
<protein>
    <submittedName>
        <fullName evidence="6">Response regulator</fullName>
    </submittedName>
</protein>
<feature type="domain" description="Response regulatory" evidence="5">
    <location>
        <begin position="1"/>
        <end position="100"/>
    </location>
</feature>
<keyword evidence="1 3" id="KW-0597">Phosphoprotein</keyword>
<dbReference type="SUPFAM" id="SSF52172">
    <property type="entry name" value="CheY-like"/>
    <property type="match status" value="1"/>
</dbReference>
<evidence type="ECO:0000256" key="3">
    <source>
        <dbReference type="PROSITE-ProRule" id="PRU00169"/>
    </source>
</evidence>
<dbReference type="EMBL" id="CP068570">
    <property type="protein sequence ID" value="QQZ50758.1"/>
    <property type="molecule type" value="Genomic_DNA"/>
</dbReference>
<evidence type="ECO:0000256" key="2">
    <source>
        <dbReference type="ARBA" id="ARBA00023012"/>
    </source>
</evidence>
<dbReference type="InterPro" id="IPR011006">
    <property type="entry name" value="CheY-like_superfamily"/>
</dbReference>
<dbReference type="Pfam" id="PF00072">
    <property type="entry name" value="Response_reg"/>
    <property type="match status" value="1"/>
</dbReference>
<dbReference type="Gene3D" id="3.40.50.2300">
    <property type="match status" value="1"/>
</dbReference>